<keyword evidence="3" id="KW-0804">Transcription</keyword>
<proteinExistence type="predicted"/>
<dbReference type="PROSITE" id="PS50987">
    <property type="entry name" value="HTH_ARSR_2"/>
    <property type="match status" value="1"/>
</dbReference>
<dbReference type="GO" id="GO:0003700">
    <property type="term" value="F:DNA-binding transcription factor activity"/>
    <property type="evidence" value="ECO:0007669"/>
    <property type="project" value="InterPro"/>
</dbReference>
<feature type="domain" description="HTH arsR-type" evidence="4">
    <location>
        <begin position="1"/>
        <end position="95"/>
    </location>
</feature>
<dbReference type="PANTHER" id="PTHR43132">
    <property type="entry name" value="ARSENICAL RESISTANCE OPERON REPRESSOR ARSR-RELATED"/>
    <property type="match status" value="1"/>
</dbReference>
<dbReference type="Proteomes" id="UP000095347">
    <property type="component" value="Unassembled WGS sequence"/>
</dbReference>
<dbReference type="InterPro" id="IPR036388">
    <property type="entry name" value="WH-like_DNA-bd_sf"/>
</dbReference>
<protein>
    <submittedName>
        <fullName evidence="5">Transcriptional regulator</fullName>
    </submittedName>
</protein>
<dbReference type="OrthoDB" id="9804742at2"/>
<name>A0A1E5QBQ3_9PROT</name>
<dbReference type="SMART" id="SM00418">
    <property type="entry name" value="HTH_ARSR"/>
    <property type="match status" value="1"/>
</dbReference>
<dbReference type="InterPro" id="IPR036390">
    <property type="entry name" value="WH_DNA-bd_sf"/>
</dbReference>
<dbReference type="NCBIfam" id="NF033788">
    <property type="entry name" value="HTH_metalloreg"/>
    <property type="match status" value="1"/>
</dbReference>
<gene>
    <name evidence="5" type="ORF">BEN30_03035</name>
</gene>
<keyword evidence="6" id="KW-1185">Reference proteome</keyword>
<keyword evidence="2" id="KW-0238">DNA-binding</keyword>
<evidence type="ECO:0000313" key="5">
    <source>
        <dbReference type="EMBL" id="OEJ69399.1"/>
    </source>
</evidence>
<evidence type="ECO:0000313" key="6">
    <source>
        <dbReference type="Proteomes" id="UP000095347"/>
    </source>
</evidence>
<dbReference type="InterPro" id="IPR001845">
    <property type="entry name" value="HTH_ArsR_DNA-bd_dom"/>
</dbReference>
<dbReference type="Pfam" id="PF12840">
    <property type="entry name" value="HTH_20"/>
    <property type="match status" value="1"/>
</dbReference>
<dbReference type="STRING" id="28181.BEN30_03035"/>
<dbReference type="CDD" id="cd00090">
    <property type="entry name" value="HTH_ARSR"/>
    <property type="match status" value="1"/>
</dbReference>
<dbReference type="InterPro" id="IPR051011">
    <property type="entry name" value="Metal_resp_trans_reg"/>
</dbReference>
<dbReference type="SUPFAM" id="SSF46785">
    <property type="entry name" value="Winged helix' DNA-binding domain"/>
    <property type="match status" value="1"/>
</dbReference>
<dbReference type="PRINTS" id="PR00778">
    <property type="entry name" value="HTHARSR"/>
</dbReference>
<comment type="caution">
    <text evidence="5">The sequence shown here is derived from an EMBL/GenBank/DDBJ whole genome shotgun (WGS) entry which is preliminary data.</text>
</comment>
<keyword evidence="1" id="KW-0805">Transcription regulation</keyword>
<sequence length="106" mass="11342">MDKSETIAALAALAHDTRLDVFRLLIKAGPDGLAVGRIGDALNVPPATLNHHLAQLKQAGLVLCVRDGRKLIHRADYARMEGMMSYLMENCCTGSACAPTSHSNEA</sequence>
<dbReference type="RefSeq" id="WP_069956551.1">
    <property type="nucleotide sequence ID" value="NZ_MCGG01000007.1"/>
</dbReference>
<dbReference type="InterPro" id="IPR011991">
    <property type="entry name" value="ArsR-like_HTH"/>
</dbReference>
<accession>A0A1E5QBQ3</accession>
<dbReference type="PANTHER" id="PTHR43132:SF2">
    <property type="entry name" value="ARSENICAL RESISTANCE OPERON REPRESSOR ARSR-RELATED"/>
    <property type="match status" value="1"/>
</dbReference>
<dbReference type="EMBL" id="MCGG01000007">
    <property type="protein sequence ID" value="OEJ69399.1"/>
    <property type="molecule type" value="Genomic_DNA"/>
</dbReference>
<reference evidence="6" key="1">
    <citation type="submission" date="2016-07" db="EMBL/GenBank/DDBJ databases">
        <authorList>
            <person name="Florea S."/>
            <person name="Webb J.S."/>
            <person name="Jaromczyk J."/>
            <person name="Schardl C.L."/>
        </authorList>
    </citation>
    <scope>NUCLEOTIDE SEQUENCE [LARGE SCALE GENOMIC DNA]</scope>
    <source>
        <strain evidence="6">MV-1</strain>
    </source>
</reference>
<organism evidence="5 6">
    <name type="scientific">Magnetovibrio blakemorei</name>
    <dbReference type="NCBI Taxonomy" id="28181"/>
    <lineage>
        <taxon>Bacteria</taxon>
        <taxon>Pseudomonadati</taxon>
        <taxon>Pseudomonadota</taxon>
        <taxon>Alphaproteobacteria</taxon>
        <taxon>Rhodospirillales</taxon>
        <taxon>Magnetovibrionaceae</taxon>
        <taxon>Magnetovibrio</taxon>
    </lineage>
</organism>
<evidence type="ECO:0000256" key="1">
    <source>
        <dbReference type="ARBA" id="ARBA00023015"/>
    </source>
</evidence>
<dbReference type="AlphaFoldDB" id="A0A1E5QBQ3"/>
<evidence type="ECO:0000256" key="3">
    <source>
        <dbReference type="ARBA" id="ARBA00023163"/>
    </source>
</evidence>
<dbReference type="GO" id="GO:0003677">
    <property type="term" value="F:DNA binding"/>
    <property type="evidence" value="ECO:0007669"/>
    <property type="project" value="UniProtKB-KW"/>
</dbReference>
<dbReference type="Gene3D" id="1.10.10.10">
    <property type="entry name" value="Winged helix-like DNA-binding domain superfamily/Winged helix DNA-binding domain"/>
    <property type="match status" value="1"/>
</dbReference>
<evidence type="ECO:0000256" key="2">
    <source>
        <dbReference type="ARBA" id="ARBA00023125"/>
    </source>
</evidence>
<evidence type="ECO:0000259" key="4">
    <source>
        <dbReference type="PROSITE" id="PS50987"/>
    </source>
</evidence>